<dbReference type="EMBL" id="LR746276">
    <property type="protein sequence ID" value="CAA7406458.1"/>
    <property type="molecule type" value="Genomic_DNA"/>
</dbReference>
<dbReference type="OrthoDB" id="756178at2759"/>
<dbReference type="Proteomes" id="UP000663760">
    <property type="component" value="Chromosome 13"/>
</dbReference>
<feature type="repeat" description="PPR" evidence="7">
    <location>
        <begin position="276"/>
        <end position="310"/>
    </location>
</feature>
<evidence type="ECO:0000313" key="8">
    <source>
        <dbReference type="EMBL" id="CAA7406458.1"/>
    </source>
</evidence>
<dbReference type="GO" id="GO:0009451">
    <property type="term" value="P:RNA modification"/>
    <property type="evidence" value="ECO:0007669"/>
    <property type="project" value="InterPro"/>
</dbReference>
<accession>A0A7I8LAZ6</accession>
<dbReference type="InterPro" id="IPR046960">
    <property type="entry name" value="PPR_At4g14850-like_plant"/>
</dbReference>
<dbReference type="Pfam" id="PF13041">
    <property type="entry name" value="PPR_2"/>
    <property type="match status" value="1"/>
</dbReference>
<evidence type="ECO:0000256" key="5">
    <source>
        <dbReference type="ARBA" id="ARBA00022946"/>
    </source>
</evidence>
<protein>
    <submittedName>
        <fullName evidence="8">Uncharacterized protein</fullName>
    </submittedName>
</protein>
<dbReference type="FunFam" id="1.25.40.10:FF:000797">
    <property type="entry name" value="Pentatricopeptide repeat-containing protein chloroplastic"/>
    <property type="match status" value="1"/>
</dbReference>
<feature type="repeat" description="PPR" evidence="7">
    <location>
        <begin position="483"/>
        <end position="513"/>
    </location>
</feature>
<feature type="repeat" description="PPR" evidence="7">
    <location>
        <begin position="173"/>
        <end position="207"/>
    </location>
</feature>
<evidence type="ECO:0000256" key="2">
    <source>
        <dbReference type="ARBA" id="ARBA00022528"/>
    </source>
</evidence>
<keyword evidence="9" id="KW-1185">Reference proteome</keyword>
<feature type="repeat" description="PPR" evidence="7">
    <location>
        <begin position="558"/>
        <end position="588"/>
    </location>
</feature>
<dbReference type="InterPro" id="IPR011990">
    <property type="entry name" value="TPR-like_helical_dom_sf"/>
</dbReference>
<dbReference type="PANTHER" id="PTHR47926:SF452">
    <property type="entry name" value="PENTATRICOPEPTIDE REPEAT-CONTAINING PROTEIN"/>
    <property type="match status" value="1"/>
</dbReference>
<reference evidence="8" key="1">
    <citation type="submission" date="2020-02" db="EMBL/GenBank/DDBJ databases">
        <authorList>
            <person name="Scholz U."/>
            <person name="Mascher M."/>
            <person name="Fiebig A."/>
        </authorList>
    </citation>
    <scope>NUCLEOTIDE SEQUENCE</scope>
</reference>
<dbReference type="FunFam" id="1.25.40.10:FF:000496">
    <property type="entry name" value="Pentatricopeptide repeat-containing protein chloroplastic"/>
    <property type="match status" value="1"/>
</dbReference>
<evidence type="ECO:0000256" key="3">
    <source>
        <dbReference type="ARBA" id="ARBA00022640"/>
    </source>
</evidence>
<comment type="similarity">
    <text evidence="6">Belongs to the PPR family. PCMP-E subfamily.</text>
</comment>
<evidence type="ECO:0000256" key="1">
    <source>
        <dbReference type="ARBA" id="ARBA00004229"/>
    </source>
</evidence>
<evidence type="ECO:0000256" key="4">
    <source>
        <dbReference type="ARBA" id="ARBA00022737"/>
    </source>
</evidence>
<keyword evidence="2" id="KW-0150">Chloroplast</keyword>
<dbReference type="NCBIfam" id="TIGR00756">
    <property type="entry name" value="PPR"/>
    <property type="match status" value="6"/>
</dbReference>
<keyword evidence="5" id="KW-0809">Transit peptide</keyword>
<dbReference type="PANTHER" id="PTHR47926">
    <property type="entry name" value="PENTATRICOPEPTIDE REPEAT-CONTAINING PROTEIN"/>
    <property type="match status" value="1"/>
</dbReference>
<dbReference type="PROSITE" id="PS51375">
    <property type="entry name" value="PPR"/>
    <property type="match status" value="7"/>
</dbReference>
<feature type="repeat" description="PPR" evidence="7">
    <location>
        <begin position="589"/>
        <end position="623"/>
    </location>
</feature>
<evidence type="ECO:0000313" key="9">
    <source>
        <dbReference type="Proteomes" id="UP000663760"/>
    </source>
</evidence>
<evidence type="ECO:0000256" key="7">
    <source>
        <dbReference type="PROSITE-ProRule" id="PRU00708"/>
    </source>
</evidence>
<gene>
    <name evidence="8" type="ORF">SI8410_13017136</name>
</gene>
<dbReference type="GO" id="GO:0003729">
    <property type="term" value="F:mRNA binding"/>
    <property type="evidence" value="ECO:0007669"/>
    <property type="project" value="UniProtKB-ARBA"/>
</dbReference>
<dbReference type="AlphaFoldDB" id="A0A7I8LAZ6"/>
<keyword evidence="3" id="KW-0934">Plastid</keyword>
<keyword evidence="4" id="KW-0677">Repeat</keyword>
<dbReference type="Gene3D" id="1.25.40.10">
    <property type="entry name" value="Tetratricopeptide repeat domain"/>
    <property type="match status" value="7"/>
</dbReference>
<proteinExistence type="inferred from homology"/>
<organism evidence="8 9">
    <name type="scientific">Spirodela intermedia</name>
    <name type="common">Intermediate duckweed</name>
    <dbReference type="NCBI Taxonomy" id="51605"/>
    <lineage>
        <taxon>Eukaryota</taxon>
        <taxon>Viridiplantae</taxon>
        <taxon>Streptophyta</taxon>
        <taxon>Embryophyta</taxon>
        <taxon>Tracheophyta</taxon>
        <taxon>Spermatophyta</taxon>
        <taxon>Magnoliopsida</taxon>
        <taxon>Liliopsida</taxon>
        <taxon>Araceae</taxon>
        <taxon>Lemnoideae</taxon>
        <taxon>Spirodela</taxon>
    </lineage>
</organism>
<sequence>MSASFHLPPPPSVAAAASGSSLAFSGGPPDGTPKRKLSVRAQLGQLCKEGRLELARRLFDTLPRPVPTVVWNTLLIGYVCNSLPMEALRLYALMDAAPDAYTFSSTLKACADERRLRAGESLHGRLLRLPRPGLLRNRVLNNSLLGMYAACSPESPRAAAAVRLLFDRMPKRNVVSWNTMLGWALKARRPLDSLKMFKKMVDGGTRPSAVSFVNVFPAVAAMEDWRNSMVLYGMLLRHGDEYVDDAIVTSSAICMFSELSDVSAARRAFDRSATRNTEVWNAMIGGYVQNDLPEDALDLFVQILAQDAVLADTVTLIAALMAASMLQVIRLGEQLHGLILKNSTAPPPVILSNALMVMYSRCGSVQTALDLFHQMPEKDVVSWNTMASALVQNGLETEGILLVREMQRDGLRADAVTLTAALSAASNLGDIRTGREAHGYLIRHGIGGGAGMDSYLIDVYAKSGAVEIARRLFDMAGERREQDLVTWNAMIAGYAQAAQAEPAVALFRKMLLEEEDDDHLAPSAVTLSSVIPACGAAGGLRSGREVHCFAIRRALDENVFVGTSLVDMYAKCGCVDGAEKVFDGMREKNSVTYTTMISGLGAHGLGCRALSLFWEMQWRGMAPDAVTFVAAMTACGHSGMVEEGLELFHLMEEEFQIPASVEHHCCVVDMLGRAGRIKEAYDFARELGEDGGFVGIWGSLLAACRLHGELELGKRVAERLFEIERRAGGAAAAGVSGYHVLLSNVYAAEGSWEKVNGIRRRMRSKGLRKEPGFSSIKVGDASHRFMSRDGWHPERDQIKGMLRELSYNTKSEGYQDVVPVFLDDMAETDE</sequence>
<dbReference type="InterPro" id="IPR002885">
    <property type="entry name" value="PPR_rpt"/>
</dbReference>
<comment type="subcellular location">
    <subcellularLocation>
        <location evidence="1">Plastid</location>
        <location evidence="1">Chloroplast</location>
    </subcellularLocation>
</comment>
<dbReference type="GO" id="GO:0009507">
    <property type="term" value="C:chloroplast"/>
    <property type="evidence" value="ECO:0007669"/>
    <property type="project" value="UniProtKB-SubCell"/>
</dbReference>
<name>A0A7I8LAZ6_SPIIN</name>
<dbReference type="FunFam" id="1.25.40.10:FF:000243">
    <property type="entry name" value="Pentatricopeptide repeat-containing protein chloroplastic"/>
    <property type="match status" value="1"/>
</dbReference>
<evidence type="ECO:0000256" key="6">
    <source>
        <dbReference type="ARBA" id="ARBA00061659"/>
    </source>
</evidence>
<dbReference type="Pfam" id="PF20431">
    <property type="entry name" value="E_motif"/>
    <property type="match status" value="1"/>
</dbReference>
<feature type="repeat" description="PPR" evidence="7">
    <location>
        <begin position="379"/>
        <end position="413"/>
    </location>
</feature>
<dbReference type="Pfam" id="PF01535">
    <property type="entry name" value="PPR"/>
    <property type="match status" value="6"/>
</dbReference>
<feature type="repeat" description="PPR" evidence="7">
    <location>
        <begin position="624"/>
        <end position="658"/>
    </location>
</feature>
<dbReference type="InterPro" id="IPR046848">
    <property type="entry name" value="E_motif"/>
</dbReference>